<feature type="domain" description="HNH" evidence="1">
    <location>
        <begin position="59"/>
        <end position="106"/>
    </location>
</feature>
<organism evidence="2 3">
    <name type="scientific">Sphingobium yanoikuyae</name>
    <name type="common">Sphingomonas yanoikuyae</name>
    <dbReference type="NCBI Taxonomy" id="13690"/>
    <lineage>
        <taxon>Bacteria</taxon>
        <taxon>Pseudomonadati</taxon>
        <taxon>Pseudomonadota</taxon>
        <taxon>Alphaproteobacteria</taxon>
        <taxon>Sphingomonadales</taxon>
        <taxon>Sphingomonadaceae</taxon>
        <taxon>Sphingobium</taxon>
    </lineage>
</organism>
<dbReference type="Gene3D" id="1.10.30.50">
    <property type="match status" value="1"/>
</dbReference>
<protein>
    <recommendedName>
        <fullName evidence="1">HNH domain-containing protein</fullName>
    </recommendedName>
</protein>
<dbReference type="KEGG" id="sya:A6768_04985"/>
<dbReference type="GO" id="GO:0004519">
    <property type="term" value="F:endonuclease activity"/>
    <property type="evidence" value="ECO:0007669"/>
    <property type="project" value="InterPro"/>
</dbReference>
<dbReference type="GO" id="GO:0003676">
    <property type="term" value="F:nucleic acid binding"/>
    <property type="evidence" value="ECO:0007669"/>
    <property type="project" value="InterPro"/>
</dbReference>
<dbReference type="Proteomes" id="UP000219422">
    <property type="component" value="Chromosome"/>
</dbReference>
<dbReference type="GO" id="GO:0008270">
    <property type="term" value="F:zinc ion binding"/>
    <property type="evidence" value="ECO:0007669"/>
    <property type="project" value="InterPro"/>
</dbReference>
<dbReference type="RefSeq" id="WP_097382780.1">
    <property type="nucleotide sequence ID" value="NZ_CP023741.1"/>
</dbReference>
<evidence type="ECO:0000259" key="1">
    <source>
        <dbReference type="Pfam" id="PF01844"/>
    </source>
</evidence>
<evidence type="ECO:0000313" key="3">
    <source>
        <dbReference type="Proteomes" id="UP000219422"/>
    </source>
</evidence>
<proteinExistence type="predicted"/>
<gene>
    <name evidence="2" type="ORF">A6768_04985</name>
</gene>
<dbReference type="EMBL" id="CP023741">
    <property type="protein sequence ID" value="ATI79442.1"/>
    <property type="molecule type" value="Genomic_DNA"/>
</dbReference>
<dbReference type="GeneID" id="57776192"/>
<dbReference type="InterPro" id="IPR002711">
    <property type="entry name" value="HNH"/>
</dbReference>
<evidence type="ECO:0000313" key="2">
    <source>
        <dbReference type="EMBL" id="ATI79442.1"/>
    </source>
</evidence>
<dbReference type="CDD" id="cd00085">
    <property type="entry name" value="HNHc"/>
    <property type="match status" value="1"/>
</dbReference>
<accession>A0A291MWH7</accession>
<name>A0A291MWH7_SPHYA</name>
<sequence length="219" mass="24140">MIALTKADEPQILTDNESAWTAVVESKIAAGIEPTDTEKSRYRHADIKAALIVETSGKCAYCESKLLHVAFGDVEHIHPKSKAVANLFKWGNLTLACDRCNTYKGDAEGVIDPYAGDPEPRFTILGPMIMPDPSDVDALYTERKLRLNRPDLLERRAEKIKYLMDQVLILQNAKTAALRDVLADDLRNNETSADQEFAATARTFVATVLPTVLAKLAAP</sequence>
<reference evidence="2 3" key="1">
    <citation type="submission" date="2017-10" db="EMBL/GenBank/DDBJ databases">
        <title>Sphingobium yanoikuyae S72.</title>
        <authorList>
            <person name="Sanchez E."/>
            <person name="Bustos P."/>
            <person name="Mendoza P."/>
            <person name="Guo X."/>
            <person name="Mendoza A."/>
        </authorList>
    </citation>
    <scope>NUCLEOTIDE SEQUENCE [LARGE SCALE GENOMIC DNA]</scope>
    <source>
        <strain evidence="2 3">S72</strain>
    </source>
</reference>
<dbReference type="Pfam" id="PF01844">
    <property type="entry name" value="HNH"/>
    <property type="match status" value="1"/>
</dbReference>
<dbReference type="InterPro" id="IPR003615">
    <property type="entry name" value="HNH_nuc"/>
</dbReference>
<dbReference type="AlphaFoldDB" id="A0A291MWH7"/>